<dbReference type="Proteomes" id="UP000054266">
    <property type="component" value="Unassembled WGS sequence"/>
</dbReference>
<proteinExistence type="predicted"/>
<name>A0A0D2DR56_9EURO</name>
<sequence>MSAATIESQDPISTSATMPSFRSRIIGTWDLVYYIAINLKDSNDVVYPMGEDAKGQIIYSDDGYMAALLQEGGLKPFEHDWKHGSTEELATAAEKTMAYGGPFYLDEEPGKPQTVVHHAQISMHPNLINTLQVRQADLFQEDGRDHMLLGPESPTEWEGTQRLLVLKWRKRSQNNATQPPHEARELKL</sequence>
<dbReference type="AlphaFoldDB" id="A0A0D2DR56"/>
<evidence type="ECO:0000313" key="2">
    <source>
        <dbReference type="EMBL" id="KIW64682.1"/>
    </source>
</evidence>
<protein>
    <recommendedName>
        <fullName evidence="1">Lipocalin-like domain-containing protein</fullName>
    </recommendedName>
</protein>
<feature type="domain" description="Lipocalin-like" evidence="1">
    <location>
        <begin position="26"/>
        <end position="170"/>
    </location>
</feature>
<keyword evidence="3" id="KW-1185">Reference proteome</keyword>
<evidence type="ECO:0000313" key="3">
    <source>
        <dbReference type="Proteomes" id="UP000054266"/>
    </source>
</evidence>
<dbReference type="HOGENOM" id="CLU_109259_2_1_1"/>
<reference evidence="2 3" key="1">
    <citation type="submission" date="2015-01" db="EMBL/GenBank/DDBJ databases">
        <title>The Genome Sequence of Capronia semiimmersa CBS27337.</title>
        <authorList>
            <consortium name="The Broad Institute Genomics Platform"/>
            <person name="Cuomo C."/>
            <person name="de Hoog S."/>
            <person name="Gorbushina A."/>
            <person name="Stielow B."/>
            <person name="Teixiera M."/>
            <person name="Abouelleil A."/>
            <person name="Chapman S.B."/>
            <person name="Priest M."/>
            <person name="Young S.K."/>
            <person name="Wortman J."/>
            <person name="Nusbaum C."/>
            <person name="Birren B."/>
        </authorList>
    </citation>
    <scope>NUCLEOTIDE SEQUENCE [LARGE SCALE GENOMIC DNA]</scope>
    <source>
        <strain evidence="2 3">CBS 27337</strain>
    </source>
</reference>
<dbReference type="Pfam" id="PF13924">
    <property type="entry name" value="Lipocalin_5"/>
    <property type="match status" value="1"/>
</dbReference>
<accession>A0A0D2DR56</accession>
<evidence type="ECO:0000259" key="1">
    <source>
        <dbReference type="Pfam" id="PF13924"/>
    </source>
</evidence>
<organism evidence="2 3">
    <name type="scientific">Phialophora macrospora</name>
    <dbReference type="NCBI Taxonomy" id="1851006"/>
    <lineage>
        <taxon>Eukaryota</taxon>
        <taxon>Fungi</taxon>
        <taxon>Dikarya</taxon>
        <taxon>Ascomycota</taxon>
        <taxon>Pezizomycotina</taxon>
        <taxon>Eurotiomycetes</taxon>
        <taxon>Chaetothyriomycetidae</taxon>
        <taxon>Chaetothyriales</taxon>
        <taxon>Herpotrichiellaceae</taxon>
        <taxon>Phialophora</taxon>
    </lineage>
</organism>
<gene>
    <name evidence="2" type="ORF">PV04_09600</name>
</gene>
<dbReference type="EMBL" id="KN846961">
    <property type="protein sequence ID" value="KIW64682.1"/>
    <property type="molecule type" value="Genomic_DNA"/>
</dbReference>
<dbReference type="InterPro" id="IPR024311">
    <property type="entry name" value="Lipocalin-like"/>
</dbReference>